<accession>A0A084UDD9</accession>
<gene>
    <name evidence="4" type="ORF">EL18_02016</name>
</gene>
<feature type="domain" description="NAD-dependent epimerase/dehydratase" evidence="3">
    <location>
        <begin position="5"/>
        <end position="245"/>
    </location>
</feature>
<dbReference type="PATRIC" id="fig|472175.3.peg.2023"/>
<evidence type="ECO:0000256" key="1">
    <source>
        <dbReference type="ARBA" id="ARBA00023002"/>
    </source>
</evidence>
<dbReference type="EMBL" id="JMQM01000001">
    <property type="protein sequence ID" value="KFB10975.1"/>
    <property type="molecule type" value="Genomic_DNA"/>
</dbReference>
<dbReference type="InterPro" id="IPR050425">
    <property type="entry name" value="NAD(P)_dehydrat-like"/>
</dbReference>
<dbReference type="Gene3D" id="3.40.50.720">
    <property type="entry name" value="NAD(P)-binding Rossmann-like Domain"/>
    <property type="match status" value="1"/>
</dbReference>
<organism evidence="4 5">
    <name type="scientific">Nitratireductor basaltis</name>
    <dbReference type="NCBI Taxonomy" id="472175"/>
    <lineage>
        <taxon>Bacteria</taxon>
        <taxon>Pseudomonadati</taxon>
        <taxon>Pseudomonadota</taxon>
        <taxon>Alphaproteobacteria</taxon>
        <taxon>Hyphomicrobiales</taxon>
        <taxon>Phyllobacteriaceae</taxon>
        <taxon>Nitratireductor</taxon>
    </lineage>
</organism>
<dbReference type="FunFam" id="3.40.50.720:FF:000336">
    <property type="entry name" value="Aldehyde reductase"/>
    <property type="match status" value="1"/>
</dbReference>
<keyword evidence="5" id="KW-1185">Reference proteome</keyword>
<keyword evidence="1" id="KW-0560">Oxidoreductase</keyword>
<dbReference type="PANTHER" id="PTHR10366">
    <property type="entry name" value="NAD DEPENDENT EPIMERASE/DEHYDRATASE"/>
    <property type="match status" value="1"/>
</dbReference>
<sequence>MTDLVLVTGVTGFLGGQVALQLLKAGYRVRGSMRSLKKADHVRDVLARAGADISRLEFVELDLMRDEGWSEAMADIRYLQHVASPFVLDMPKDPQELIRPAVEGVERALRAALAAKVERVVLTSSMAAIMYGSGDRQKLFGPDDWSAEDGPGVTAYVQSKTIAEQRAWEIMREAGRERDLAVVNPSLIFGPLLDDDPGTSGLLVQRLMKGKLPGAPRMNIPCVDVRDVAAIHVEAMRAADAGGKRHPVSSANLSILRMSDTLRSAFPDYADKLPKRELPDWMVRLYSRFDKQTRDNLGELGIERRIDASRAQALLGREFLSAEEATRALGQSLIEHRLV</sequence>
<dbReference type="GO" id="GO:0016616">
    <property type="term" value="F:oxidoreductase activity, acting on the CH-OH group of donors, NAD or NADP as acceptor"/>
    <property type="evidence" value="ECO:0007669"/>
    <property type="project" value="TreeGrafter"/>
</dbReference>
<dbReference type="PANTHER" id="PTHR10366:SF564">
    <property type="entry name" value="STEROL-4-ALPHA-CARBOXYLATE 3-DEHYDROGENASE, DECARBOXYLATING"/>
    <property type="match status" value="1"/>
</dbReference>
<proteinExistence type="inferred from homology"/>
<dbReference type="InterPro" id="IPR036291">
    <property type="entry name" value="NAD(P)-bd_dom_sf"/>
</dbReference>
<evidence type="ECO:0000259" key="3">
    <source>
        <dbReference type="Pfam" id="PF01370"/>
    </source>
</evidence>
<reference evidence="4 5" key="1">
    <citation type="submission" date="2014-05" db="EMBL/GenBank/DDBJ databases">
        <title>Draft Genome Sequence of Nitratireductor basaltis Strain UMTGB225, A Marine Bacterium Isolated from Green Barrel Tunicate.</title>
        <authorList>
            <person name="Gan H.Y."/>
        </authorList>
    </citation>
    <scope>NUCLEOTIDE SEQUENCE [LARGE SCALE GENOMIC DNA]</scope>
    <source>
        <strain evidence="4 5">UMTGB225</strain>
    </source>
</reference>
<dbReference type="InterPro" id="IPR001509">
    <property type="entry name" value="Epimerase_deHydtase"/>
</dbReference>
<dbReference type="eggNOG" id="COG0451">
    <property type="taxonomic scope" value="Bacteria"/>
</dbReference>
<evidence type="ECO:0000256" key="2">
    <source>
        <dbReference type="ARBA" id="ARBA00023445"/>
    </source>
</evidence>
<evidence type="ECO:0000313" key="4">
    <source>
        <dbReference type="EMBL" id="KFB10975.1"/>
    </source>
</evidence>
<name>A0A084UDD9_9HYPH</name>
<protein>
    <submittedName>
        <fullName evidence="4">NAD-dependent epimerase/dehydratase</fullName>
    </submittedName>
</protein>
<dbReference type="AlphaFoldDB" id="A0A084UDD9"/>
<dbReference type="STRING" id="472175.EL18_02016"/>
<dbReference type="OrthoDB" id="9778052at2"/>
<dbReference type="Proteomes" id="UP000053675">
    <property type="component" value="Unassembled WGS sequence"/>
</dbReference>
<dbReference type="SUPFAM" id="SSF51735">
    <property type="entry name" value="NAD(P)-binding Rossmann-fold domains"/>
    <property type="match status" value="1"/>
</dbReference>
<comment type="caution">
    <text evidence="4">The sequence shown here is derived from an EMBL/GenBank/DDBJ whole genome shotgun (WGS) entry which is preliminary data.</text>
</comment>
<comment type="similarity">
    <text evidence="2">Belongs to the NAD(P)-dependent epimerase/dehydratase family. Dihydroflavonol-4-reductase subfamily.</text>
</comment>
<evidence type="ECO:0000313" key="5">
    <source>
        <dbReference type="Proteomes" id="UP000053675"/>
    </source>
</evidence>
<dbReference type="Pfam" id="PF01370">
    <property type="entry name" value="Epimerase"/>
    <property type="match status" value="1"/>
</dbReference>
<dbReference type="RefSeq" id="WP_036482399.1">
    <property type="nucleotide sequence ID" value="NZ_JMQM01000001.1"/>
</dbReference>